<dbReference type="EMBL" id="MU267610">
    <property type="protein sequence ID" value="KAH7914700.1"/>
    <property type="molecule type" value="Genomic_DNA"/>
</dbReference>
<proteinExistence type="predicted"/>
<gene>
    <name evidence="1" type="ORF">BJ138DRAFT_1143396</name>
</gene>
<sequence>MSSHAFASLAHIRILLVPVGSIPRNTFEKFAAEIRAFDSIRLGDIPADTKDERARFMPSPLSSGYIHISFPSHPTIPSHLPLSLFRPSHFTLGIIGIALCSQHTPAASILEQFENSLSDLSSEDSTFPLAKICFAFEDNGSEGNIGLKATDNVSGLVIIPSVMGNKKLYIGTLLADLCSQILGEFGRVVNVLETPLGNEYLNSTLFPTLPTSSQMPPPLDSDSKFDLPPHLMSHSSQSEIGFSTLNAPSNFILKRNSSATPGVNPSTSMNPNRQSTLSIPPVKKRPSAVGAASPHGRLYKVLADFFLLAGRTEDATLWYTEAIVLFKATQDPIWHASALEGMATASVLLAWSAGHGLQASVSNTNEPWNDVYDKLSQAISLYMRATIPPDREQNYSLLAYIYTTAVLRQTSLLFCVWAAKGWGALAFASMLQPGATSYMQKIMSDNSWSNLERLNTVTGISRSQIAGVLSQAHGPWLLHLGPNERLNVLQSIASIFACIGYKRKEVYILRELLSCIMDLIVCGREENDQLRKSDVGSAIRNMDPLDGDSTAKLVSGSVGIRQNESPEGNQSILRVLIYACKVLGVDLQSVKLAQSDIDPHTDGQDSSANTSVDQMSSDSFGWPELQVGVIREAIAVAEALPDHLVVGRIALSALKSMHSVLSIGDQFHLYQTASRALAITRRRGDAGLVEYWADCPILSIAVTPLPINRFPIQKPASLLALRSSSINPILTGVTDPFLYNPRKSLGGQGKSLIVQSEPFEFVITLQNPFVFELELQSVSLSTTGVPFECQSVSSIVIPPNSVYPVAIVGLAPNTGTLSVRGCIIQAPGGVAKEFTLPMSTEAEDERVSRRQSAIKCESGRTKYSGLDSRPWKWQKRTSTLLPLVKNGDRFLECTVIPQQPLLRIRWTSLTHEAVMLYDGEKSTIRLTLENISSLPVDFLRLSFEDSTINPAQTALSEGELSVFETYETEYNLIHRRAFSWSSEKEISTIKPGQKAAVTVTCLGKVGCTSGAIHASYAYVNRGSDEPDNPQDTFYTRQLTYPVTVTVYHMLECHDMSILPMDGVEGLIDDDQSSSTVQTLDETGQWCLFSVDIRNTYGLPFEITFERTQEGTPRASVSSIVPPGSMSRVIIPIKKFKLADELVTRPIPTLSDRQFVVSRSNLSSDIEKAQRELFWYREELFKYIQGHWKEANGTRWGILSLRQQRMTLPMLKILRTDEVAIHLSLIQDEDNEAASRVNNVQGVAGKYQVAPNDVYYLQAKISNATSSPLVLALDLVIDPQEHVIVEGISSDIPMARLEEGESQTIKIAVCFLCSGRFEFGLEARVLGRSDPSSRAGIGRLRAMVREQSE</sequence>
<evidence type="ECO:0000313" key="2">
    <source>
        <dbReference type="Proteomes" id="UP000790377"/>
    </source>
</evidence>
<accession>A0ACB8AMK7</accession>
<name>A0ACB8AMK7_9AGAM</name>
<comment type="caution">
    <text evidence="1">The sequence shown here is derived from an EMBL/GenBank/DDBJ whole genome shotgun (WGS) entry which is preliminary data.</text>
</comment>
<reference evidence="1" key="1">
    <citation type="journal article" date="2021" name="New Phytol.">
        <title>Evolutionary innovations through gain and loss of genes in the ectomycorrhizal Boletales.</title>
        <authorList>
            <person name="Wu G."/>
            <person name="Miyauchi S."/>
            <person name="Morin E."/>
            <person name="Kuo A."/>
            <person name="Drula E."/>
            <person name="Varga T."/>
            <person name="Kohler A."/>
            <person name="Feng B."/>
            <person name="Cao Y."/>
            <person name="Lipzen A."/>
            <person name="Daum C."/>
            <person name="Hundley H."/>
            <person name="Pangilinan J."/>
            <person name="Johnson J."/>
            <person name="Barry K."/>
            <person name="LaButti K."/>
            <person name="Ng V."/>
            <person name="Ahrendt S."/>
            <person name="Min B."/>
            <person name="Choi I.G."/>
            <person name="Park H."/>
            <person name="Plett J.M."/>
            <person name="Magnuson J."/>
            <person name="Spatafora J.W."/>
            <person name="Nagy L.G."/>
            <person name="Henrissat B."/>
            <person name="Grigoriev I.V."/>
            <person name="Yang Z.L."/>
            <person name="Xu J."/>
            <person name="Martin F.M."/>
        </authorList>
    </citation>
    <scope>NUCLEOTIDE SEQUENCE</scope>
    <source>
        <strain evidence="1">ATCC 28755</strain>
    </source>
</reference>
<keyword evidence="2" id="KW-1185">Reference proteome</keyword>
<organism evidence="1 2">
    <name type="scientific">Hygrophoropsis aurantiaca</name>
    <dbReference type="NCBI Taxonomy" id="72124"/>
    <lineage>
        <taxon>Eukaryota</taxon>
        <taxon>Fungi</taxon>
        <taxon>Dikarya</taxon>
        <taxon>Basidiomycota</taxon>
        <taxon>Agaricomycotina</taxon>
        <taxon>Agaricomycetes</taxon>
        <taxon>Agaricomycetidae</taxon>
        <taxon>Boletales</taxon>
        <taxon>Coniophorineae</taxon>
        <taxon>Hygrophoropsidaceae</taxon>
        <taxon>Hygrophoropsis</taxon>
    </lineage>
</organism>
<protein>
    <submittedName>
        <fullName evidence="1">TRAPP II complex</fullName>
    </submittedName>
</protein>
<evidence type="ECO:0000313" key="1">
    <source>
        <dbReference type="EMBL" id="KAH7914700.1"/>
    </source>
</evidence>
<dbReference type="Proteomes" id="UP000790377">
    <property type="component" value="Unassembled WGS sequence"/>
</dbReference>